<comment type="caution">
    <text evidence="8">The sequence shown here is derived from an EMBL/GenBank/DDBJ whole genome shotgun (WGS) entry which is preliminary data.</text>
</comment>
<name>A0A1R1PWQ1_ZANCU</name>
<feature type="transmembrane region" description="Helical" evidence="6">
    <location>
        <begin position="114"/>
        <end position="136"/>
    </location>
</feature>
<gene>
    <name evidence="8" type="ORF">AX774_g1114</name>
    <name evidence="7" type="ORF">AX774_g5294</name>
</gene>
<dbReference type="Pfam" id="PF01988">
    <property type="entry name" value="VIT1"/>
    <property type="match status" value="1"/>
</dbReference>
<evidence type="ECO:0000256" key="3">
    <source>
        <dbReference type="ARBA" id="ARBA00022692"/>
    </source>
</evidence>
<feature type="transmembrane region" description="Helical" evidence="6">
    <location>
        <begin position="148"/>
        <end position="166"/>
    </location>
</feature>
<accession>A0A1R1PWQ1</accession>
<organism evidence="8 9">
    <name type="scientific">Zancudomyces culisetae</name>
    <name type="common">Gut fungus</name>
    <name type="synonym">Smittium culisetae</name>
    <dbReference type="NCBI Taxonomy" id="1213189"/>
    <lineage>
        <taxon>Eukaryota</taxon>
        <taxon>Fungi</taxon>
        <taxon>Fungi incertae sedis</taxon>
        <taxon>Zoopagomycota</taxon>
        <taxon>Kickxellomycotina</taxon>
        <taxon>Harpellomycetes</taxon>
        <taxon>Harpellales</taxon>
        <taxon>Legeriomycetaceae</taxon>
        <taxon>Zancudomyces</taxon>
    </lineage>
</organism>
<keyword evidence="4 6" id="KW-1133">Transmembrane helix</keyword>
<dbReference type="OrthoDB" id="73465at2759"/>
<evidence type="ECO:0000313" key="9">
    <source>
        <dbReference type="Proteomes" id="UP000188320"/>
    </source>
</evidence>
<evidence type="ECO:0000256" key="5">
    <source>
        <dbReference type="ARBA" id="ARBA00023136"/>
    </source>
</evidence>
<reference evidence="9" key="2">
    <citation type="submission" date="2017-01" db="EMBL/GenBank/DDBJ databases">
        <authorList>
            <person name="Wang Y."/>
            <person name="White M."/>
            <person name="Kvist S."/>
            <person name="Moncalvo J.-M."/>
        </authorList>
    </citation>
    <scope>NUCLEOTIDE SEQUENCE [LARGE SCALE GENOMIC DNA]</scope>
    <source>
        <strain evidence="9">COL-18-3</strain>
    </source>
</reference>
<evidence type="ECO:0000256" key="1">
    <source>
        <dbReference type="ARBA" id="ARBA00004127"/>
    </source>
</evidence>
<evidence type="ECO:0000256" key="6">
    <source>
        <dbReference type="SAM" id="Phobius"/>
    </source>
</evidence>
<evidence type="ECO:0000313" key="8">
    <source>
        <dbReference type="EMBL" id="OMH85359.1"/>
    </source>
</evidence>
<comment type="subcellular location">
    <subcellularLocation>
        <location evidence="1">Endomembrane system</location>
        <topology evidence="1">Multi-pass membrane protein</topology>
    </subcellularLocation>
</comment>
<dbReference type="Proteomes" id="UP000188320">
    <property type="component" value="Unassembled WGS sequence"/>
</dbReference>
<sequence length="170" mass="18931">MGLGGYLASKSEIDHFDAERAREEYEIVHFPQAEEQEIVDIFEPYGLSRDEIQPILKKLKSNPKAYVDFMMKFELNLERPSEWRSTISAATIGLAYFFGGLLPLLPYLLTTDTIRGLAFSSIVTLFALYVFGIFRARFIGLHSVHKSAFQTLGIGAVAAGGSFALVKLMG</sequence>
<feature type="transmembrane region" description="Helical" evidence="6">
    <location>
        <begin position="87"/>
        <end position="108"/>
    </location>
</feature>
<dbReference type="PANTHER" id="PTHR31851">
    <property type="entry name" value="FE(2+)/MN(2+) TRANSPORTER PCL1"/>
    <property type="match status" value="1"/>
</dbReference>
<protein>
    <submittedName>
        <fullName evidence="8">Vacuolar iron transporter</fullName>
    </submittedName>
</protein>
<dbReference type="EMBL" id="LSSK01000093">
    <property type="protein sequence ID" value="OMH85359.1"/>
    <property type="molecule type" value="Genomic_DNA"/>
</dbReference>
<keyword evidence="9" id="KW-1185">Reference proteome</keyword>
<evidence type="ECO:0000313" key="7">
    <source>
        <dbReference type="EMBL" id="OMH81249.1"/>
    </source>
</evidence>
<dbReference type="GO" id="GO:0030026">
    <property type="term" value="P:intracellular manganese ion homeostasis"/>
    <property type="evidence" value="ECO:0007669"/>
    <property type="project" value="InterPro"/>
</dbReference>
<evidence type="ECO:0000256" key="2">
    <source>
        <dbReference type="ARBA" id="ARBA00007049"/>
    </source>
</evidence>
<reference evidence="8" key="1">
    <citation type="submission" date="2017-01" db="EMBL/GenBank/DDBJ databases">
        <authorList>
            <person name="Mah S.A."/>
            <person name="Swanson W.J."/>
            <person name="Moy G.W."/>
            <person name="Vacquier V.D."/>
        </authorList>
    </citation>
    <scope>NUCLEOTIDE SEQUENCE [LARGE SCALE GENOMIC DNA]</scope>
    <source>
        <strain evidence="8">COL-18-3</strain>
    </source>
</reference>
<dbReference type="EMBL" id="LSSK01000944">
    <property type="protein sequence ID" value="OMH81249.1"/>
    <property type="molecule type" value="Genomic_DNA"/>
</dbReference>
<evidence type="ECO:0000256" key="4">
    <source>
        <dbReference type="ARBA" id="ARBA00022989"/>
    </source>
</evidence>
<dbReference type="AlphaFoldDB" id="A0A1R1PWQ1"/>
<dbReference type="GO" id="GO:0005384">
    <property type="term" value="F:manganese ion transmembrane transporter activity"/>
    <property type="evidence" value="ECO:0007669"/>
    <property type="project" value="InterPro"/>
</dbReference>
<comment type="similarity">
    <text evidence="2">Belongs to the CCC1 family.</text>
</comment>
<keyword evidence="3 6" id="KW-0812">Transmembrane</keyword>
<proteinExistence type="inferred from homology"/>
<dbReference type="GO" id="GO:0012505">
    <property type="term" value="C:endomembrane system"/>
    <property type="evidence" value="ECO:0007669"/>
    <property type="project" value="UniProtKB-SubCell"/>
</dbReference>
<keyword evidence="5 6" id="KW-0472">Membrane</keyword>
<dbReference type="InterPro" id="IPR008217">
    <property type="entry name" value="Ccc1_fam"/>
</dbReference>